<dbReference type="STRING" id="7266.A0A3B0JLI5"/>
<gene>
    <name evidence="10" type="ORF">DGUA_6G013449</name>
</gene>
<dbReference type="GO" id="GO:0015986">
    <property type="term" value="P:proton motive force-driven ATP synthesis"/>
    <property type="evidence" value="ECO:0007669"/>
    <property type="project" value="InterPro"/>
</dbReference>
<organism evidence="10 11">
    <name type="scientific">Drosophila guanche</name>
    <name type="common">Fruit fly</name>
    <dbReference type="NCBI Taxonomy" id="7266"/>
    <lineage>
        <taxon>Eukaryota</taxon>
        <taxon>Metazoa</taxon>
        <taxon>Ecdysozoa</taxon>
        <taxon>Arthropoda</taxon>
        <taxon>Hexapoda</taxon>
        <taxon>Insecta</taxon>
        <taxon>Pterygota</taxon>
        <taxon>Neoptera</taxon>
        <taxon>Endopterygota</taxon>
        <taxon>Diptera</taxon>
        <taxon>Brachycera</taxon>
        <taxon>Muscomorpha</taxon>
        <taxon>Ephydroidea</taxon>
        <taxon>Drosophilidae</taxon>
        <taxon>Drosophila</taxon>
        <taxon>Sophophora</taxon>
    </lineage>
</organism>
<dbReference type="GO" id="GO:0005634">
    <property type="term" value="C:nucleus"/>
    <property type="evidence" value="ECO:0007669"/>
    <property type="project" value="TreeGrafter"/>
</dbReference>
<dbReference type="EMBL" id="OUUW01000006">
    <property type="protein sequence ID" value="SPP81723.1"/>
    <property type="molecule type" value="Genomic_DNA"/>
</dbReference>
<accession>A0A3B0JLI5</accession>
<dbReference type="InterPro" id="IPR019138">
    <property type="entry name" value="De-etiolated_protein_1_Det1"/>
</dbReference>
<evidence type="ECO:0000313" key="11">
    <source>
        <dbReference type="Proteomes" id="UP000268350"/>
    </source>
</evidence>
<dbReference type="Pfam" id="PF09737">
    <property type="entry name" value="Det1"/>
    <property type="match status" value="1"/>
</dbReference>
<dbReference type="PANTHER" id="PTHR13374">
    <property type="entry name" value="DET1 HOMOLOG DE-ETIOLATED-1 HOMOLOG"/>
    <property type="match status" value="1"/>
</dbReference>
<keyword evidence="4" id="KW-0138">CF(0)</keyword>
<dbReference type="Pfam" id="PF04718">
    <property type="entry name" value="ATP-synt_G"/>
    <property type="match status" value="1"/>
</dbReference>
<evidence type="ECO:0000256" key="7">
    <source>
        <dbReference type="ARBA" id="ARBA00023128"/>
    </source>
</evidence>
<dbReference type="OMA" id="NGLNHTQ"/>
<evidence type="ECO:0000256" key="9">
    <source>
        <dbReference type="ARBA" id="ARBA00023310"/>
    </source>
</evidence>
<dbReference type="InterPro" id="IPR006808">
    <property type="entry name" value="ATP_synth_F0_gsu_mt"/>
</dbReference>
<keyword evidence="11" id="KW-1185">Reference proteome</keyword>
<dbReference type="OrthoDB" id="18339at2759"/>
<keyword evidence="6" id="KW-0406">Ion transport</keyword>
<dbReference type="GO" id="GO:0032436">
    <property type="term" value="P:positive regulation of proteasomal ubiquitin-dependent protein catabolic process"/>
    <property type="evidence" value="ECO:0007669"/>
    <property type="project" value="TreeGrafter"/>
</dbReference>
<comment type="similarity">
    <text evidence="2">Belongs to the ATPase g subunit family.</text>
</comment>
<dbReference type="AlphaFoldDB" id="A0A3B0JLI5"/>
<keyword evidence="8" id="KW-0472">Membrane</keyword>
<dbReference type="GO" id="GO:0031966">
    <property type="term" value="C:mitochondrial membrane"/>
    <property type="evidence" value="ECO:0007669"/>
    <property type="project" value="UniProtKB-SubCell"/>
</dbReference>
<dbReference type="GO" id="GO:0031461">
    <property type="term" value="C:cullin-RING ubiquitin ligase complex"/>
    <property type="evidence" value="ECO:0007669"/>
    <property type="project" value="TreeGrafter"/>
</dbReference>
<keyword evidence="9" id="KW-0066">ATP synthesis</keyword>
<dbReference type="GO" id="GO:0031625">
    <property type="term" value="F:ubiquitin protein ligase binding"/>
    <property type="evidence" value="ECO:0007669"/>
    <property type="project" value="TreeGrafter"/>
</dbReference>
<dbReference type="PANTHER" id="PTHR13374:SF3">
    <property type="entry name" value="DET1 HOMOLOG"/>
    <property type="match status" value="1"/>
</dbReference>
<dbReference type="GO" id="GO:0015078">
    <property type="term" value="F:proton transmembrane transporter activity"/>
    <property type="evidence" value="ECO:0007669"/>
    <property type="project" value="InterPro"/>
</dbReference>
<evidence type="ECO:0000256" key="6">
    <source>
        <dbReference type="ARBA" id="ARBA00023065"/>
    </source>
</evidence>
<evidence type="ECO:0000256" key="1">
    <source>
        <dbReference type="ARBA" id="ARBA00004325"/>
    </source>
</evidence>
<evidence type="ECO:0000256" key="5">
    <source>
        <dbReference type="ARBA" id="ARBA00022781"/>
    </source>
</evidence>
<dbReference type="GO" id="GO:1990756">
    <property type="term" value="F:ubiquitin-like ligase-substrate adaptor activity"/>
    <property type="evidence" value="ECO:0007669"/>
    <property type="project" value="TreeGrafter"/>
</dbReference>
<dbReference type="GO" id="GO:0045259">
    <property type="term" value="C:proton-transporting ATP synthase complex"/>
    <property type="evidence" value="ECO:0007669"/>
    <property type="project" value="UniProtKB-KW"/>
</dbReference>
<dbReference type="GO" id="GO:0016567">
    <property type="term" value="P:protein ubiquitination"/>
    <property type="evidence" value="ECO:0007669"/>
    <property type="project" value="TreeGrafter"/>
</dbReference>
<evidence type="ECO:0000256" key="2">
    <source>
        <dbReference type="ARBA" id="ARBA00005699"/>
    </source>
</evidence>
<evidence type="ECO:0000256" key="3">
    <source>
        <dbReference type="ARBA" id="ARBA00022448"/>
    </source>
</evidence>
<reference evidence="11" key="1">
    <citation type="submission" date="2018-01" db="EMBL/GenBank/DDBJ databases">
        <authorList>
            <person name="Alioto T."/>
            <person name="Alioto T."/>
        </authorList>
    </citation>
    <scope>NUCLEOTIDE SEQUENCE [LARGE SCALE GENOMIC DNA]</scope>
</reference>
<keyword evidence="7" id="KW-0496">Mitochondrion</keyword>
<protein>
    <submittedName>
        <fullName evidence="10">Blast:DET1 homolog</fullName>
    </submittedName>
</protein>
<evidence type="ECO:0000256" key="8">
    <source>
        <dbReference type="ARBA" id="ARBA00023136"/>
    </source>
</evidence>
<dbReference type="Proteomes" id="UP000268350">
    <property type="component" value="Unassembled WGS sequence"/>
</dbReference>
<evidence type="ECO:0000256" key="4">
    <source>
        <dbReference type="ARBA" id="ARBA00022547"/>
    </source>
</evidence>
<sequence length="590" mass="67600">MASLATKGSGLVNRLLVQARPQLDVFLKYAKVELTPPTPADIPAIRQSIGNIVKGAKTGSYKNLTVKEAWLNTLITAEVIFWFYIGECIDSVAIPPVYLRKFTPDGSKLLAFSLDQRSLHVYKYKGFGATGVGELIRETDVGEVECYMGGNRVPGNTLKNTIFDRLFATNDVRILRLCQGDYWRFYLHREFSVFLENGRYVFLAAMSILHGALATADYVSYPDLFDKLDAFSYIFFVVDLELGVVTDTLFLPQDSIVIAHNHGISVHESSIAIMSKLYQCIYIYELVDGRLVKRETIGPRPRGFIDEGPLDMGVLDANTILPITHIKQRVLSFLYRKIDSTSSRSSKKYQDFYKNFDFLEHMIMEKMQLVNRDLILLRFEERPKDNETTPLLPLGEIHTPRRFYVFYTVLDEQVVGVYQDDSVELLQIILQFYDQMRNVRSQHTGDAPSLPPQFFLKQNFVDANKTIPFMRQAALRFNPSVPVSTQSFSPTPYLKYNEFSYDDRLISPLERPKPCSADPIVFRDRTTKLVKFRLSAKARTPNNPLAPRELCAFICHPFEPLILSIQKYLHIYAYNIHLYNQSTVVRNESA</sequence>
<evidence type="ECO:0000313" key="10">
    <source>
        <dbReference type="EMBL" id="SPP81723.1"/>
    </source>
</evidence>
<keyword evidence="5" id="KW-0375">Hydrogen ion transport</keyword>
<name>A0A3B0JLI5_DROGU</name>
<keyword evidence="3" id="KW-0813">Transport</keyword>
<proteinExistence type="inferred from homology"/>
<comment type="subcellular location">
    <subcellularLocation>
        <location evidence="1">Mitochondrion membrane</location>
    </subcellularLocation>
</comment>